<dbReference type="EMBL" id="AP014925">
    <property type="protein sequence ID" value="BAR95346.1"/>
    <property type="molecule type" value="Genomic_DNA"/>
</dbReference>
<sequence length="38" mass="4414">MCQIVKVTPKKLWAEISNFTHSFVYFKGLVYVCFISVS</sequence>
<dbReference type="Proteomes" id="UP000067008">
    <property type="component" value="Chromosome 2"/>
</dbReference>
<evidence type="ECO:0000313" key="2">
    <source>
        <dbReference type="Proteomes" id="UP000067008"/>
    </source>
</evidence>
<name>A0AAD1F6W5_PREIN</name>
<proteinExistence type="predicted"/>
<accession>A0AAD1F6W5</accession>
<reference evidence="1 2" key="1">
    <citation type="submission" date="2015-07" db="EMBL/GenBank/DDBJ databases">
        <title>Complete genome sequence of Prevotella intermedia strain 17-2.</title>
        <authorList>
            <person name="Nambu T."/>
        </authorList>
    </citation>
    <scope>NUCLEOTIDE SEQUENCE [LARGE SCALE GENOMIC DNA]</scope>
    <source>
        <strain evidence="1 2">17-2</strain>
    </source>
</reference>
<protein>
    <submittedName>
        <fullName evidence="1">Uncharacterized protein</fullName>
    </submittedName>
</protein>
<dbReference type="AlphaFoldDB" id="A0AAD1F6W5"/>
<evidence type="ECO:0000313" key="1">
    <source>
        <dbReference type="EMBL" id="BAR95346.1"/>
    </source>
</evidence>
<organism evidence="1 2">
    <name type="scientific">Prevotella intermedia</name>
    <dbReference type="NCBI Taxonomy" id="28131"/>
    <lineage>
        <taxon>Bacteria</taxon>
        <taxon>Pseudomonadati</taxon>
        <taxon>Bacteroidota</taxon>
        <taxon>Bacteroidia</taxon>
        <taxon>Bacteroidales</taxon>
        <taxon>Prevotellaceae</taxon>
        <taxon>Prevotella</taxon>
    </lineage>
</organism>
<gene>
    <name evidence="1" type="ORF">PI172_0618</name>
</gene>